<keyword evidence="1" id="KW-0758">Storage protein</keyword>
<dbReference type="SUPFAM" id="SSF48056">
    <property type="entry name" value="Di-copper centre-containing domain"/>
    <property type="match status" value="1"/>
</dbReference>
<name>A0A1B6C7V7_9HEMI</name>
<evidence type="ECO:0008006" key="6">
    <source>
        <dbReference type="Google" id="ProtNLM"/>
    </source>
</evidence>
<dbReference type="InterPro" id="IPR013788">
    <property type="entry name" value="Hemocyanin/hexamerin"/>
</dbReference>
<dbReference type="PANTHER" id="PTHR11511:SF5">
    <property type="entry name" value="FAT-BODY PROTEIN 1-RELATED"/>
    <property type="match status" value="1"/>
</dbReference>
<dbReference type="InterPro" id="IPR000896">
    <property type="entry name" value="Hemocyanin/hexamerin_mid_dom"/>
</dbReference>
<proteinExistence type="predicted"/>
<evidence type="ECO:0000259" key="2">
    <source>
        <dbReference type="Pfam" id="PF00372"/>
    </source>
</evidence>
<dbReference type="InterPro" id="IPR037020">
    <property type="entry name" value="Hemocyanin_C_sf"/>
</dbReference>
<dbReference type="InterPro" id="IPR036697">
    <property type="entry name" value="Hemocyanin_N_sf"/>
</dbReference>
<sequence>AANDKKPANKEYIQKQKQILELLIIPNQPEYNPEHAQVGQQYNPRDNAADFTNSRAVKNFINAEKKGFLPQNEAFSPSNSQQLEQMVTVFDFFYFAKDFSAFYKAASYVRLHVNPYIYEFAFRAAVRSREDTKAFYLPPLADTYPFFFADSQAIQQAQYYKHQGMKQGTFYRNYTGYQQAHQRQSEQHHDENAHFPFEYESSQQYENYYSQYNYENRLSYYTDDVQLNEFNVEYYLMNLPFFNTQKYGAKNQDAFSGEEFYYYLQQSLARYNLERSSNNMPSVRPISFDRPITPGYNPNTVLRNGEPIPVRPNNVLFNNANSYYIMKLKDVERRLRDAVDSEYAVGADGSKVHLTAENGIELLGEAVAGSFESVNKEYYSVQKGDYGFVGYFQLFLQTVGHIVDPYYQKGVAPGALAYFGTAMRDPLYYQIVARVVNLFQSFKNKIEPYGRQQIDYPEVKVESVDVDELYTYVDTRDIDLQGAVQYQRGEQAENYDYRARHYELNHKPFTYKINVQSTNDRQAVFRVFIGPKYNVNGQLYTLEQARKYFVEFDRFVYQLKNGQNKIERNSQQSGIFVEDQKNTRTLFREIQEGQISYYENPNEYIGFPQNLLLPKGNRAGQEFTFFVIVNEYQPRPNYQGQCYFPHVDNKPFGYPFDRRVHEEYFENAPNAFFKTVKIYNKYKSEVNSQ</sequence>
<dbReference type="PANTHER" id="PTHR11511">
    <property type="entry name" value="LARVAL STORAGE PROTEIN/PHENOLOXIDASE"/>
    <property type="match status" value="1"/>
</dbReference>
<dbReference type="InterPro" id="IPR005204">
    <property type="entry name" value="Hemocyanin_N"/>
</dbReference>
<dbReference type="InterPro" id="IPR005203">
    <property type="entry name" value="Hemocyanin_C"/>
</dbReference>
<dbReference type="Pfam" id="PF03723">
    <property type="entry name" value="Hemocyanin_C"/>
    <property type="match status" value="1"/>
</dbReference>
<evidence type="ECO:0000313" key="5">
    <source>
        <dbReference type="EMBL" id="JAS09578.1"/>
    </source>
</evidence>
<dbReference type="Gene3D" id="1.10.1280.10">
    <property type="entry name" value="Di-copper center containing domain from catechol oxidase"/>
    <property type="match status" value="1"/>
</dbReference>
<dbReference type="Gene3D" id="2.60.40.1520">
    <property type="entry name" value="Hemocyanin, C-terminal domain"/>
    <property type="match status" value="1"/>
</dbReference>
<dbReference type="SUPFAM" id="SSF48050">
    <property type="entry name" value="Hemocyanin, N-terminal domain"/>
    <property type="match status" value="1"/>
</dbReference>
<feature type="domain" description="Hemocyanin C-terminal" evidence="4">
    <location>
        <begin position="448"/>
        <end position="679"/>
    </location>
</feature>
<gene>
    <name evidence="5" type="ORF">g.2891</name>
</gene>
<accession>A0A1B6C7V7</accession>
<dbReference type="InterPro" id="IPR014756">
    <property type="entry name" value="Ig_E-set"/>
</dbReference>
<feature type="domain" description="Hemocyanin middle" evidence="2">
    <location>
        <begin position="140"/>
        <end position="439"/>
    </location>
</feature>
<organism evidence="5">
    <name type="scientific">Clastoptera arizonana</name>
    <name type="common">Arizona spittle bug</name>
    <dbReference type="NCBI Taxonomy" id="38151"/>
    <lineage>
        <taxon>Eukaryota</taxon>
        <taxon>Metazoa</taxon>
        <taxon>Ecdysozoa</taxon>
        <taxon>Arthropoda</taxon>
        <taxon>Hexapoda</taxon>
        <taxon>Insecta</taxon>
        <taxon>Pterygota</taxon>
        <taxon>Neoptera</taxon>
        <taxon>Paraneoptera</taxon>
        <taxon>Hemiptera</taxon>
        <taxon>Auchenorrhyncha</taxon>
        <taxon>Cercopoidea</taxon>
        <taxon>Clastopteridae</taxon>
        <taxon>Clastoptera</taxon>
    </lineage>
</organism>
<dbReference type="EMBL" id="GEDC01027720">
    <property type="protein sequence ID" value="JAS09578.1"/>
    <property type="molecule type" value="Transcribed_RNA"/>
</dbReference>
<protein>
    <recommendedName>
        <fullName evidence="6">Hexamerin</fullName>
    </recommendedName>
</protein>
<feature type="non-terminal residue" evidence="5">
    <location>
        <position position="1"/>
    </location>
</feature>
<dbReference type="PROSITE" id="PS00210">
    <property type="entry name" value="HEMOCYANIN_2"/>
    <property type="match status" value="1"/>
</dbReference>
<evidence type="ECO:0000259" key="4">
    <source>
        <dbReference type="Pfam" id="PF03723"/>
    </source>
</evidence>
<dbReference type="PRINTS" id="PR00187">
    <property type="entry name" value="HAEMOCYANIN"/>
</dbReference>
<evidence type="ECO:0000259" key="3">
    <source>
        <dbReference type="Pfam" id="PF03722"/>
    </source>
</evidence>
<feature type="domain" description="Hemocyanin N-terminal" evidence="3">
    <location>
        <begin position="12"/>
        <end position="133"/>
    </location>
</feature>
<reference evidence="5" key="1">
    <citation type="submission" date="2015-12" db="EMBL/GenBank/DDBJ databases">
        <title>De novo transcriptome assembly of four potential Pierce s Disease insect vectors from Arizona vineyards.</title>
        <authorList>
            <person name="Tassone E.E."/>
        </authorList>
    </citation>
    <scope>NUCLEOTIDE SEQUENCE</scope>
</reference>
<dbReference type="GO" id="GO:0005615">
    <property type="term" value="C:extracellular space"/>
    <property type="evidence" value="ECO:0007669"/>
    <property type="project" value="UniProtKB-ARBA"/>
</dbReference>
<dbReference type="SUPFAM" id="SSF81296">
    <property type="entry name" value="E set domains"/>
    <property type="match status" value="1"/>
</dbReference>
<dbReference type="GO" id="GO:0045735">
    <property type="term" value="F:nutrient reservoir activity"/>
    <property type="evidence" value="ECO:0007669"/>
    <property type="project" value="UniProtKB-KW"/>
</dbReference>
<evidence type="ECO:0000256" key="1">
    <source>
        <dbReference type="ARBA" id="ARBA00022761"/>
    </source>
</evidence>
<dbReference type="Pfam" id="PF00372">
    <property type="entry name" value="Hemocyanin_M"/>
    <property type="match status" value="1"/>
</dbReference>
<dbReference type="AlphaFoldDB" id="A0A1B6C7V7"/>
<dbReference type="InterPro" id="IPR008922">
    <property type="entry name" value="Di-copper_centre_dom_sf"/>
</dbReference>
<dbReference type="Pfam" id="PF03722">
    <property type="entry name" value="Hemocyanin_N"/>
    <property type="match status" value="1"/>
</dbReference>
<dbReference type="Gene3D" id="1.20.1370.10">
    <property type="entry name" value="Hemocyanin, N-terminal domain"/>
    <property type="match status" value="1"/>
</dbReference>